<dbReference type="InterPro" id="IPR036179">
    <property type="entry name" value="Ig-like_dom_sf"/>
</dbReference>
<evidence type="ECO:0000256" key="4">
    <source>
        <dbReference type="ARBA" id="ARBA00023319"/>
    </source>
</evidence>
<comment type="caution">
    <text evidence="7">The sequence shown here is derived from an EMBL/GenBank/DDBJ whole genome shotgun (WGS) entry which is preliminary data.</text>
</comment>
<reference evidence="7 8" key="1">
    <citation type="submission" date="2024-11" db="EMBL/GenBank/DDBJ databases">
        <title>Chromosome-level genome assembly of the freshwater bivalve Anodonta woodiana.</title>
        <authorList>
            <person name="Chen X."/>
        </authorList>
    </citation>
    <scope>NUCLEOTIDE SEQUENCE [LARGE SCALE GENOMIC DNA]</scope>
    <source>
        <strain evidence="7">MN2024</strain>
        <tissue evidence="7">Gills</tissue>
    </source>
</reference>
<dbReference type="InterPro" id="IPR052598">
    <property type="entry name" value="IgSF_CEA-related"/>
</dbReference>
<keyword evidence="1 5" id="KW-0732">Signal</keyword>
<evidence type="ECO:0000256" key="1">
    <source>
        <dbReference type="ARBA" id="ARBA00022729"/>
    </source>
</evidence>
<feature type="signal peptide" evidence="5">
    <location>
        <begin position="1"/>
        <end position="24"/>
    </location>
</feature>
<keyword evidence="3" id="KW-0325">Glycoprotein</keyword>
<organism evidence="7 8">
    <name type="scientific">Sinanodonta woodiana</name>
    <name type="common">Chinese pond mussel</name>
    <name type="synonym">Anodonta woodiana</name>
    <dbReference type="NCBI Taxonomy" id="1069815"/>
    <lineage>
        <taxon>Eukaryota</taxon>
        <taxon>Metazoa</taxon>
        <taxon>Spiralia</taxon>
        <taxon>Lophotrochozoa</taxon>
        <taxon>Mollusca</taxon>
        <taxon>Bivalvia</taxon>
        <taxon>Autobranchia</taxon>
        <taxon>Heteroconchia</taxon>
        <taxon>Palaeoheterodonta</taxon>
        <taxon>Unionida</taxon>
        <taxon>Unionoidea</taxon>
        <taxon>Unionidae</taxon>
        <taxon>Unioninae</taxon>
        <taxon>Sinanodonta</taxon>
    </lineage>
</organism>
<feature type="chain" id="PRO_5044838986" description="Ig-like domain-containing protein" evidence="5">
    <location>
        <begin position="25"/>
        <end position="493"/>
    </location>
</feature>
<feature type="domain" description="Ig-like" evidence="6">
    <location>
        <begin position="132"/>
        <end position="201"/>
    </location>
</feature>
<dbReference type="Proteomes" id="UP001634394">
    <property type="component" value="Unassembled WGS sequence"/>
</dbReference>
<dbReference type="Gene3D" id="2.60.40.10">
    <property type="entry name" value="Immunoglobulins"/>
    <property type="match status" value="1"/>
</dbReference>
<dbReference type="InterPro" id="IPR007110">
    <property type="entry name" value="Ig-like_dom"/>
</dbReference>
<name>A0ABD3XL14_SINWO</name>
<evidence type="ECO:0000313" key="7">
    <source>
        <dbReference type="EMBL" id="KAL3886306.1"/>
    </source>
</evidence>
<dbReference type="SUPFAM" id="SSF48726">
    <property type="entry name" value="Immunoglobulin"/>
    <property type="match status" value="1"/>
</dbReference>
<dbReference type="PANTHER" id="PTHR44337:SF20">
    <property type="entry name" value="CARCINOEMBRYONIC ANTIGEN-RELATED CELL ADHESION MOLECULE 5-RELATED"/>
    <property type="match status" value="1"/>
</dbReference>
<keyword evidence="2" id="KW-1015">Disulfide bond</keyword>
<evidence type="ECO:0000259" key="6">
    <source>
        <dbReference type="PROSITE" id="PS50835"/>
    </source>
</evidence>
<proteinExistence type="predicted"/>
<dbReference type="EMBL" id="JBJQND010000002">
    <property type="protein sequence ID" value="KAL3886306.1"/>
    <property type="molecule type" value="Genomic_DNA"/>
</dbReference>
<dbReference type="PROSITE" id="PS50835">
    <property type="entry name" value="IG_LIKE"/>
    <property type="match status" value="2"/>
</dbReference>
<accession>A0ABD3XL14</accession>
<protein>
    <recommendedName>
        <fullName evidence="6">Ig-like domain-containing protein</fullName>
    </recommendedName>
</protein>
<evidence type="ECO:0000256" key="2">
    <source>
        <dbReference type="ARBA" id="ARBA00023157"/>
    </source>
</evidence>
<keyword evidence="4" id="KW-0393">Immunoglobulin domain</keyword>
<feature type="domain" description="Ig-like" evidence="6">
    <location>
        <begin position="228"/>
        <end position="301"/>
    </location>
</feature>
<sequence>MTSFNIVKVFMFFNFLTHFTVCNTDPLLGFTGCNATLQWNMSNNKYKHERTMFRIIDNAGDVIATKENNQCISKNNLFMSCILSHKNDAWIMALTLMNITSNHTGNYTAWFKVDESPHSETKTMPLIIIDKPQIMEVRKPLVNRNFSVMCITSYTSDCITYYWKINGSDLQYSINIHATTSTLTYRNVTMMDNFSRLTCQARIENCSNVLCNSYEDSDPYTIEPHYGPMYVSLTLNESHIYLEENTTLKVKCSAKCYPACTFRWESYNINVDNEELLIDNFNEIYSGPYTCTARNQETGVTAKSSPLLLHPAKDSELSRTNTGTNSRALPRILKRFARTKTSRMINKEYHETGTNSQPILPLQTNHDRSKLQEDPYNTIDKNVLSVYNYSTYNAIGETSQETERRPEHRRYYYGSSSDAYHVEAADVHATYECYLNPISDLARTSETYQLDETYMNGPDTEYITIIDDCTRPVEETGVTEADPTYITPIAGSQ</sequence>
<dbReference type="PANTHER" id="PTHR44337">
    <property type="entry name" value="CARCINOEMBRYONIC ANTIGEN-RELATED CELL ADHESION MOLECULE 8"/>
    <property type="match status" value="1"/>
</dbReference>
<keyword evidence="8" id="KW-1185">Reference proteome</keyword>
<gene>
    <name evidence="7" type="ORF">ACJMK2_026310</name>
</gene>
<evidence type="ECO:0000256" key="3">
    <source>
        <dbReference type="ARBA" id="ARBA00023180"/>
    </source>
</evidence>
<evidence type="ECO:0000313" key="8">
    <source>
        <dbReference type="Proteomes" id="UP001634394"/>
    </source>
</evidence>
<evidence type="ECO:0000256" key="5">
    <source>
        <dbReference type="SAM" id="SignalP"/>
    </source>
</evidence>
<dbReference type="AlphaFoldDB" id="A0ABD3XL14"/>
<dbReference type="InterPro" id="IPR013783">
    <property type="entry name" value="Ig-like_fold"/>
</dbReference>